<name>A0A017H4C0_9FUSO</name>
<dbReference type="Proteomes" id="UP000031184">
    <property type="component" value="Unassembled WGS sequence"/>
</dbReference>
<dbReference type="SUPFAM" id="SSF102405">
    <property type="entry name" value="MCP/YpsA-like"/>
    <property type="match status" value="1"/>
</dbReference>
<dbReference type="NCBIfam" id="TIGR00732">
    <property type="entry name" value="dprA"/>
    <property type="match status" value="1"/>
</dbReference>
<dbReference type="InterPro" id="IPR003488">
    <property type="entry name" value="DprA"/>
</dbReference>
<organism evidence="3 4">
    <name type="scientific">Fusobacterium necrophorum subsp. funduliforme B35</name>
    <dbReference type="NCBI Taxonomy" id="1226633"/>
    <lineage>
        <taxon>Bacteria</taxon>
        <taxon>Fusobacteriati</taxon>
        <taxon>Fusobacteriota</taxon>
        <taxon>Fusobacteriia</taxon>
        <taxon>Fusobacteriales</taxon>
        <taxon>Fusobacteriaceae</taxon>
        <taxon>Fusobacterium</taxon>
    </lineage>
</organism>
<gene>
    <name evidence="3" type="ORF">C095_07600</name>
</gene>
<reference evidence="3 4" key="1">
    <citation type="submission" date="2013-08" db="EMBL/GenBank/DDBJ databases">
        <title>An opportunistic ruminal bacterium that causes liver abscesses in cattle.</title>
        <authorList>
            <person name="Benahmed F.H."/>
            <person name="Rasmussen M."/>
            <person name="Harbottle H."/>
            <person name="Soppet D."/>
            <person name="Nagaraja T.G."/>
            <person name="Davidson M."/>
        </authorList>
    </citation>
    <scope>NUCLEOTIDE SEQUENCE [LARGE SCALE GENOMIC DNA]</scope>
    <source>
        <strain evidence="3 4">B35</strain>
    </source>
</reference>
<keyword evidence="3" id="KW-0238">DNA-binding</keyword>
<dbReference type="PANTHER" id="PTHR43022:SF1">
    <property type="entry name" value="PROTEIN SMF"/>
    <property type="match status" value="1"/>
</dbReference>
<accession>A0A017H4C0</accession>
<feature type="domain" description="Smf/DprA SLOG" evidence="2">
    <location>
        <begin position="4"/>
        <end position="212"/>
    </location>
</feature>
<dbReference type="AlphaFoldDB" id="A0A017H4C0"/>
<evidence type="ECO:0000313" key="3">
    <source>
        <dbReference type="EMBL" id="KID48945.1"/>
    </source>
</evidence>
<comment type="caution">
    <text evidence="3">The sequence shown here is derived from an EMBL/GenBank/DDBJ whole genome shotgun (WGS) entry which is preliminary data.</text>
</comment>
<evidence type="ECO:0000256" key="1">
    <source>
        <dbReference type="ARBA" id="ARBA00006525"/>
    </source>
</evidence>
<dbReference type="GeneID" id="75076383"/>
<dbReference type="PANTHER" id="PTHR43022">
    <property type="entry name" value="PROTEIN SMF"/>
    <property type="match status" value="1"/>
</dbReference>
<dbReference type="EMBL" id="AUZI01000019">
    <property type="protein sequence ID" value="KID48945.1"/>
    <property type="molecule type" value="Genomic_DNA"/>
</dbReference>
<evidence type="ECO:0000313" key="4">
    <source>
        <dbReference type="Proteomes" id="UP000031184"/>
    </source>
</evidence>
<sequence length="283" mass="31478">MYRIQIEDATYPELLKEISKPPKTLYCMGDIRLLQAERKVAVVGTRTATDYGKLCCQKLVSTLCSANVVTVSGLALGIDAICQEATLNLKGKTIAVVGSGLDEIYPKQNTNLWKRVAKEGLLVSEYPLGMKAFPKNFPERNRIIAGLSQAVVVVESKERGGSLITAELALEENRDVYAIPGDIDSPCSRGCNQLIRDSQAKLLAKMEEILYDYGWSREVEMEIMPEVSSLSRKILASLLREKSLDELEKELLCSKQELLSQLMELEIEGWIKSISGGKFKKIK</sequence>
<protein>
    <submittedName>
        <fullName evidence="3">DNA-binding protein</fullName>
    </submittedName>
</protein>
<comment type="similarity">
    <text evidence="1">Belongs to the DprA/Smf family.</text>
</comment>
<dbReference type="Gene3D" id="3.40.50.450">
    <property type="match status" value="1"/>
</dbReference>
<dbReference type="RefSeq" id="WP_005955518.1">
    <property type="nucleotide sequence ID" value="NZ_AOJP01000007.1"/>
</dbReference>
<dbReference type="InterPro" id="IPR057666">
    <property type="entry name" value="DrpA_SLOG"/>
</dbReference>
<evidence type="ECO:0000259" key="2">
    <source>
        <dbReference type="Pfam" id="PF02481"/>
    </source>
</evidence>
<dbReference type="Pfam" id="PF02481">
    <property type="entry name" value="DNA_processg_A"/>
    <property type="match status" value="1"/>
</dbReference>
<dbReference type="GO" id="GO:0009294">
    <property type="term" value="P:DNA-mediated transformation"/>
    <property type="evidence" value="ECO:0007669"/>
    <property type="project" value="InterPro"/>
</dbReference>
<dbReference type="GO" id="GO:0003677">
    <property type="term" value="F:DNA binding"/>
    <property type="evidence" value="ECO:0007669"/>
    <property type="project" value="UniProtKB-KW"/>
</dbReference>
<proteinExistence type="inferred from homology"/>
<dbReference type="PATRIC" id="fig|1226633.4.peg.1530"/>
<dbReference type="OrthoDB" id="9785707at2"/>